<dbReference type="Proteomes" id="UP000550707">
    <property type="component" value="Unassembled WGS sequence"/>
</dbReference>
<dbReference type="InParanoid" id="A0A7J8GKE4"/>
<comment type="caution">
    <text evidence="1">The sequence shown here is derived from an EMBL/GenBank/DDBJ whole genome shotgun (WGS) entry which is preliminary data.</text>
</comment>
<keyword evidence="2" id="KW-1185">Reference proteome</keyword>
<dbReference type="AlphaFoldDB" id="A0A7J8GKE4"/>
<reference evidence="1 2" key="1">
    <citation type="journal article" date="2020" name="Nature">
        <title>Six reference-quality genomes reveal evolution of bat adaptations.</title>
        <authorList>
            <person name="Jebb D."/>
            <person name="Huang Z."/>
            <person name="Pippel M."/>
            <person name="Hughes G.M."/>
            <person name="Lavrichenko K."/>
            <person name="Devanna P."/>
            <person name="Winkler S."/>
            <person name="Jermiin L.S."/>
            <person name="Skirmuntt E.C."/>
            <person name="Katzourakis A."/>
            <person name="Burkitt-Gray L."/>
            <person name="Ray D.A."/>
            <person name="Sullivan K.A.M."/>
            <person name="Roscito J.G."/>
            <person name="Kirilenko B.M."/>
            <person name="Davalos L.M."/>
            <person name="Corthals A.P."/>
            <person name="Power M.L."/>
            <person name="Jones G."/>
            <person name="Ransome R.D."/>
            <person name="Dechmann D.K.N."/>
            <person name="Locatelli A.G."/>
            <person name="Puechmaille S.J."/>
            <person name="Fedrigo O."/>
            <person name="Jarvis E.D."/>
            <person name="Hiller M."/>
            <person name="Vernes S.C."/>
            <person name="Myers E.W."/>
            <person name="Teeling E.C."/>
        </authorList>
    </citation>
    <scope>NUCLEOTIDE SEQUENCE [LARGE SCALE GENOMIC DNA]</scope>
    <source>
        <strain evidence="1">MMolMol1</strain>
        <tissue evidence="1">Muscle</tissue>
    </source>
</reference>
<accession>A0A7J8GKE4</accession>
<evidence type="ECO:0000313" key="1">
    <source>
        <dbReference type="EMBL" id="KAF6460543.1"/>
    </source>
</evidence>
<evidence type="ECO:0000313" key="2">
    <source>
        <dbReference type="Proteomes" id="UP000550707"/>
    </source>
</evidence>
<protein>
    <submittedName>
        <fullName evidence="1">Uncharacterized protein</fullName>
    </submittedName>
</protein>
<organism evidence="1 2">
    <name type="scientific">Molossus molossus</name>
    <name type="common">Pallas' mastiff bat</name>
    <name type="synonym">Vespertilio molossus</name>
    <dbReference type="NCBI Taxonomy" id="27622"/>
    <lineage>
        <taxon>Eukaryota</taxon>
        <taxon>Metazoa</taxon>
        <taxon>Chordata</taxon>
        <taxon>Craniata</taxon>
        <taxon>Vertebrata</taxon>
        <taxon>Euteleostomi</taxon>
        <taxon>Mammalia</taxon>
        <taxon>Eutheria</taxon>
        <taxon>Laurasiatheria</taxon>
        <taxon>Chiroptera</taxon>
        <taxon>Yangochiroptera</taxon>
        <taxon>Molossidae</taxon>
        <taxon>Molossus</taxon>
    </lineage>
</organism>
<sequence>MRVGTTGAILDHEVNVKIKLHVKESGSKRLKEFRPWPVWLSGWSVGLRYRETRVRFPLRACTSVAVCPRPWLVVRVAATRCVPSHRCFSLSLFLFLPPALSEQKMEKCPRVRIKKKKKKKIERV</sequence>
<name>A0A7J8GKE4_MOLMO</name>
<gene>
    <name evidence="1" type="ORF">HJG59_011456</name>
</gene>
<dbReference type="EMBL" id="JACASF010000009">
    <property type="protein sequence ID" value="KAF6460543.1"/>
    <property type="molecule type" value="Genomic_DNA"/>
</dbReference>
<proteinExistence type="predicted"/>